<feature type="domain" description="Heterokaryon incompatibility" evidence="1">
    <location>
        <begin position="1"/>
        <end position="90"/>
    </location>
</feature>
<keyword evidence="3" id="KW-1185">Reference proteome</keyword>
<dbReference type="Pfam" id="PF06985">
    <property type="entry name" value="HET"/>
    <property type="match status" value="1"/>
</dbReference>
<sequence length="398" mass="45295">MATIYNNAYLVLAALQAANSKNGFLDRKDESFSETPQLDAKNSLKIAKLRNPNGTVSHIYCRKRNSEPLHQHRFKVEEAPLNRRGWVLQENTLSRRIVHFTNSEILWECIECLKCECMEIEDDDLEENSQITAGMVRNAQFTRTKAYDAPEDLHERWLHLISRYKGLVLTHDSDRLPALSGLARLWQSRGAGQYLAGIWRDHIPESLLWIKEKNTECKTWDGYMAPSWSPFSLGYIDGNTSVRRLAFVFGDPYRYTMTERAAHVVDAQCSLVGNDPMGAVNDGFITLKGPIGTVLVEGDTPFYVNNPILQPYQGHSPLHPGIWGLADWDCPEESVFQRDVSLILLGYSGKYVKHLIAMVLMPLETVPGTYRRIGLLSSPRDDLRKFLEGAEERVVKIR</sequence>
<dbReference type="AlphaFoldDB" id="A0A395N3J4"/>
<protein>
    <submittedName>
        <fullName evidence="2">Het domain-containing protein</fullName>
    </submittedName>
</protein>
<accession>A0A395N3J4</accession>
<dbReference type="EMBL" id="PXXK01000027">
    <property type="protein sequence ID" value="RFN54467.1"/>
    <property type="molecule type" value="Genomic_DNA"/>
</dbReference>
<dbReference type="PANTHER" id="PTHR33112">
    <property type="entry name" value="DOMAIN PROTEIN, PUTATIVE-RELATED"/>
    <property type="match status" value="1"/>
</dbReference>
<gene>
    <name evidence="2" type="ORF">FIE12Z_1255</name>
</gene>
<evidence type="ECO:0000313" key="2">
    <source>
        <dbReference type="EMBL" id="RFN54467.1"/>
    </source>
</evidence>
<proteinExistence type="predicted"/>
<comment type="caution">
    <text evidence="2">The sequence shown here is derived from an EMBL/GenBank/DDBJ whole genome shotgun (WGS) entry which is preliminary data.</text>
</comment>
<evidence type="ECO:0000313" key="3">
    <source>
        <dbReference type="Proteomes" id="UP000265631"/>
    </source>
</evidence>
<reference evidence="2 3" key="1">
    <citation type="journal article" date="2018" name="PLoS Pathog.">
        <title>Evolution of structural diversity of trichothecenes, a family of toxins produced by plant pathogenic and entomopathogenic fungi.</title>
        <authorList>
            <person name="Proctor R.H."/>
            <person name="McCormick S.P."/>
            <person name="Kim H.S."/>
            <person name="Cardoza R.E."/>
            <person name="Stanley A.M."/>
            <person name="Lindo L."/>
            <person name="Kelly A."/>
            <person name="Brown D.W."/>
            <person name="Lee T."/>
            <person name="Vaughan M.M."/>
            <person name="Alexander N.J."/>
            <person name="Busman M."/>
            <person name="Gutierrez S."/>
        </authorList>
    </citation>
    <scope>NUCLEOTIDE SEQUENCE [LARGE SCALE GENOMIC DNA]</scope>
    <source>
        <strain evidence="2 3">NRRL 13405</strain>
    </source>
</reference>
<evidence type="ECO:0000259" key="1">
    <source>
        <dbReference type="Pfam" id="PF06985"/>
    </source>
</evidence>
<dbReference type="PANTHER" id="PTHR33112:SF16">
    <property type="entry name" value="HETEROKARYON INCOMPATIBILITY DOMAIN-CONTAINING PROTEIN"/>
    <property type="match status" value="1"/>
</dbReference>
<organism evidence="2 3">
    <name type="scientific">Fusarium flagelliforme</name>
    <dbReference type="NCBI Taxonomy" id="2675880"/>
    <lineage>
        <taxon>Eukaryota</taxon>
        <taxon>Fungi</taxon>
        <taxon>Dikarya</taxon>
        <taxon>Ascomycota</taxon>
        <taxon>Pezizomycotina</taxon>
        <taxon>Sordariomycetes</taxon>
        <taxon>Hypocreomycetidae</taxon>
        <taxon>Hypocreales</taxon>
        <taxon>Nectriaceae</taxon>
        <taxon>Fusarium</taxon>
        <taxon>Fusarium incarnatum-equiseti species complex</taxon>
    </lineage>
</organism>
<dbReference type="Proteomes" id="UP000265631">
    <property type="component" value="Unassembled WGS sequence"/>
</dbReference>
<dbReference type="STRING" id="2594813.A0A395N3J4"/>
<dbReference type="InterPro" id="IPR010730">
    <property type="entry name" value="HET"/>
</dbReference>
<name>A0A395N3J4_9HYPO</name>